<reference evidence="1 2" key="1">
    <citation type="submission" date="2022-01" db="EMBL/GenBank/DDBJ databases">
        <title>A chromosomal length assembly of Cordylochernes scorpioides.</title>
        <authorList>
            <person name="Zeh D."/>
            <person name="Zeh J."/>
        </authorList>
    </citation>
    <scope>NUCLEOTIDE SEQUENCE [LARGE SCALE GENOMIC DNA]</scope>
    <source>
        <strain evidence="1">IN4F17</strain>
        <tissue evidence="1">Whole Body</tissue>
    </source>
</reference>
<protein>
    <submittedName>
        <fullName evidence="1">Uncharacterized protein</fullName>
    </submittedName>
</protein>
<accession>A0ABY6LA78</accession>
<gene>
    <name evidence="1" type="ORF">LAZ67_14001611</name>
</gene>
<name>A0ABY6LA78_9ARAC</name>
<proteinExistence type="predicted"/>
<sequence>MQDALQPFSLSQAQYYLALEAKLGKGAVYQLTKTKGQILVGLSSVQFSDRLIEEGLDIDDTTLRAFPLRKKAERILIGNVLFFVTNEDLVAALRCFGQVVSITQKLMELEVA</sequence>
<organism evidence="1 2">
    <name type="scientific">Cordylochernes scorpioides</name>
    <dbReference type="NCBI Taxonomy" id="51811"/>
    <lineage>
        <taxon>Eukaryota</taxon>
        <taxon>Metazoa</taxon>
        <taxon>Ecdysozoa</taxon>
        <taxon>Arthropoda</taxon>
        <taxon>Chelicerata</taxon>
        <taxon>Arachnida</taxon>
        <taxon>Pseudoscorpiones</taxon>
        <taxon>Cheliferoidea</taxon>
        <taxon>Chernetidae</taxon>
        <taxon>Cordylochernes</taxon>
    </lineage>
</organism>
<keyword evidence="2" id="KW-1185">Reference proteome</keyword>
<evidence type="ECO:0000313" key="1">
    <source>
        <dbReference type="EMBL" id="UYV76655.1"/>
    </source>
</evidence>
<evidence type="ECO:0000313" key="2">
    <source>
        <dbReference type="Proteomes" id="UP001235939"/>
    </source>
</evidence>
<dbReference type="Proteomes" id="UP001235939">
    <property type="component" value="Chromosome 14"/>
</dbReference>
<dbReference type="EMBL" id="CP092876">
    <property type="protein sequence ID" value="UYV76655.1"/>
    <property type="molecule type" value="Genomic_DNA"/>
</dbReference>